<keyword evidence="3" id="KW-1185">Reference proteome</keyword>
<evidence type="ECO:0000256" key="1">
    <source>
        <dbReference type="SAM" id="Phobius"/>
    </source>
</evidence>
<reference evidence="3" key="1">
    <citation type="submission" date="2018-01" db="EMBL/GenBank/DDBJ databases">
        <authorList>
            <person name="Kerou L M."/>
        </authorList>
    </citation>
    <scope>NUCLEOTIDE SEQUENCE [LARGE SCALE GENOMIC DNA]</scope>
    <source>
        <strain evidence="3">SCU2</strain>
    </source>
</reference>
<keyword evidence="1" id="KW-0812">Transmembrane</keyword>
<accession>A0A2K5AT14</accession>
<feature type="transmembrane region" description="Helical" evidence="1">
    <location>
        <begin position="44"/>
        <end position="65"/>
    </location>
</feature>
<dbReference type="AlphaFoldDB" id="A0A2K5AT14"/>
<dbReference type="RefSeq" id="WP_148695271.1">
    <property type="nucleotide sequence ID" value="NZ_LT981265.1"/>
</dbReference>
<dbReference type="EMBL" id="LT981265">
    <property type="protein sequence ID" value="SPC34782.1"/>
    <property type="molecule type" value="Genomic_DNA"/>
</dbReference>
<dbReference type="Proteomes" id="UP000236248">
    <property type="component" value="Chromosome NCAV"/>
</dbReference>
<organism evidence="2 3">
    <name type="scientific">Candidatus Nitrosocaldus cavascurensis</name>
    <dbReference type="NCBI Taxonomy" id="2058097"/>
    <lineage>
        <taxon>Archaea</taxon>
        <taxon>Nitrososphaerota</taxon>
        <taxon>Nitrososphaeria</taxon>
        <taxon>Candidatus Nitrosocaldales</taxon>
        <taxon>Candidatus Nitrosocaldaceae</taxon>
        <taxon>Candidatus Nitrosocaldus</taxon>
    </lineage>
</organism>
<proteinExistence type="predicted"/>
<dbReference type="KEGG" id="ncv:NCAV_1619"/>
<name>A0A2K5AT14_9ARCH</name>
<gene>
    <name evidence="2" type="ORF">NCAV_1619</name>
</gene>
<evidence type="ECO:0000313" key="3">
    <source>
        <dbReference type="Proteomes" id="UP000236248"/>
    </source>
</evidence>
<sequence length="100" mass="10954">MPSSSPPSSTSPSLSSSLLLLLISAGVASGIASALYLYFNREPLMVQLTIHALMLPSGYILLYLYKRVRNYKSIAVYLVSALPLHLLIHILLIRDITITP</sequence>
<feature type="transmembrane region" description="Helical" evidence="1">
    <location>
        <begin position="74"/>
        <end position="93"/>
    </location>
</feature>
<keyword evidence="1" id="KW-0472">Membrane</keyword>
<keyword evidence="1" id="KW-1133">Transmembrane helix</keyword>
<evidence type="ECO:0000313" key="2">
    <source>
        <dbReference type="EMBL" id="SPC34782.1"/>
    </source>
</evidence>
<protein>
    <submittedName>
        <fullName evidence="2">Uncharacterized protein</fullName>
    </submittedName>
</protein>
<dbReference type="GeneID" id="41595609"/>